<organism evidence="3 4">
    <name type="scientific">Aliidongia dinghuensis</name>
    <dbReference type="NCBI Taxonomy" id="1867774"/>
    <lineage>
        <taxon>Bacteria</taxon>
        <taxon>Pseudomonadati</taxon>
        <taxon>Pseudomonadota</taxon>
        <taxon>Alphaproteobacteria</taxon>
        <taxon>Rhodospirillales</taxon>
        <taxon>Dongiaceae</taxon>
        <taxon>Aliidongia</taxon>
    </lineage>
</organism>
<evidence type="ECO:0000256" key="2">
    <source>
        <dbReference type="SAM" id="Phobius"/>
    </source>
</evidence>
<evidence type="ECO:0000313" key="3">
    <source>
        <dbReference type="EMBL" id="GGF22173.1"/>
    </source>
</evidence>
<comment type="caution">
    <text evidence="3">The sequence shown here is derived from an EMBL/GenBank/DDBJ whole genome shotgun (WGS) entry which is preliminary data.</text>
</comment>
<name>A0A8J3E2K8_9PROT</name>
<gene>
    <name evidence="3" type="ORF">GCM10011611_30300</name>
</gene>
<feature type="transmembrane region" description="Helical" evidence="2">
    <location>
        <begin position="103"/>
        <end position="123"/>
    </location>
</feature>
<dbReference type="Proteomes" id="UP000646365">
    <property type="component" value="Unassembled WGS sequence"/>
</dbReference>
<feature type="transmembrane region" description="Helical" evidence="2">
    <location>
        <begin position="32"/>
        <end position="52"/>
    </location>
</feature>
<sequence length="204" mass="21073">MTRPTKLSMFMGLVLWLSYARAQNAWENPVLVGVALFVALALPSISVVSNILDARVSTLAHHRLPGRLARFVAQLLVNIAIFAVMIVGRVIPPGGIDQVGGIAGAAAVTTLASQGLQAVALWLAWRGIGRADGNVLLALSANIVVAALAIAGIGWARQAFLIGGAGLAVLAVLTDLRAGWPRRAAPAATPVRDEAPEKAADSAP</sequence>
<reference evidence="3" key="2">
    <citation type="submission" date="2020-09" db="EMBL/GenBank/DDBJ databases">
        <authorList>
            <person name="Sun Q."/>
            <person name="Zhou Y."/>
        </authorList>
    </citation>
    <scope>NUCLEOTIDE SEQUENCE</scope>
    <source>
        <strain evidence="3">CGMCC 1.15725</strain>
    </source>
</reference>
<keyword evidence="4" id="KW-1185">Reference proteome</keyword>
<feature type="transmembrane region" description="Helical" evidence="2">
    <location>
        <begin position="135"/>
        <end position="153"/>
    </location>
</feature>
<dbReference type="RefSeq" id="WP_189047167.1">
    <property type="nucleotide sequence ID" value="NZ_BMJQ01000007.1"/>
</dbReference>
<keyword evidence="2" id="KW-0812">Transmembrane</keyword>
<feature type="transmembrane region" description="Helical" evidence="2">
    <location>
        <begin position="72"/>
        <end position="91"/>
    </location>
</feature>
<evidence type="ECO:0000313" key="4">
    <source>
        <dbReference type="Proteomes" id="UP000646365"/>
    </source>
</evidence>
<keyword evidence="2" id="KW-0472">Membrane</keyword>
<protein>
    <submittedName>
        <fullName evidence="3">Uncharacterized protein</fullName>
    </submittedName>
</protein>
<evidence type="ECO:0000256" key="1">
    <source>
        <dbReference type="SAM" id="MobiDB-lite"/>
    </source>
</evidence>
<dbReference type="EMBL" id="BMJQ01000007">
    <property type="protein sequence ID" value="GGF22173.1"/>
    <property type="molecule type" value="Genomic_DNA"/>
</dbReference>
<keyword evidence="2" id="KW-1133">Transmembrane helix</keyword>
<feature type="region of interest" description="Disordered" evidence="1">
    <location>
        <begin position="185"/>
        <end position="204"/>
    </location>
</feature>
<reference evidence="3" key="1">
    <citation type="journal article" date="2014" name="Int. J. Syst. Evol. Microbiol.">
        <title>Complete genome sequence of Corynebacterium casei LMG S-19264T (=DSM 44701T), isolated from a smear-ripened cheese.</title>
        <authorList>
            <consortium name="US DOE Joint Genome Institute (JGI-PGF)"/>
            <person name="Walter F."/>
            <person name="Albersmeier A."/>
            <person name="Kalinowski J."/>
            <person name="Ruckert C."/>
        </authorList>
    </citation>
    <scope>NUCLEOTIDE SEQUENCE</scope>
    <source>
        <strain evidence="3">CGMCC 1.15725</strain>
    </source>
</reference>
<dbReference type="AlphaFoldDB" id="A0A8J3E2K8"/>
<feature type="transmembrane region" description="Helical" evidence="2">
    <location>
        <begin position="159"/>
        <end position="176"/>
    </location>
</feature>
<accession>A0A8J3E2K8</accession>
<proteinExistence type="predicted"/>
<feature type="compositionally biased region" description="Basic and acidic residues" evidence="1">
    <location>
        <begin position="191"/>
        <end position="204"/>
    </location>
</feature>